<keyword evidence="2" id="KW-0472">Membrane</keyword>
<feature type="region of interest" description="Disordered" evidence="1">
    <location>
        <begin position="70"/>
        <end position="91"/>
    </location>
</feature>
<accession>A0A852WNZ4</accession>
<dbReference type="RefSeq" id="WP_179421487.1">
    <property type="nucleotide sequence ID" value="NZ_JACCAB010000001.1"/>
</dbReference>
<dbReference type="AlphaFoldDB" id="A0A852WNZ4"/>
<comment type="caution">
    <text evidence="3">The sequence shown here is derived from an EMBL/GenBank/DDBJ whole genome shotgun (WGS) entry which is preliminary data.</text>
</comment>
<feature type="transmembrane region" description="Helical" evidence="2">
    <location>
        <begin position="12"/>
        <end position="31"/>
    </location>
</feature>
<gene>
    <name evidence="3" type="ORF">BJ986_001583</name>
</gene>
<proteinExistence type="predicted"/>
<evidence type="ECO:0000313" key="4">
    <source>
        <dbReference type="Proteomes" id="UP000573599"/>
    </source>
</evidence>
<protein>
    <submittedName>
        <fullName evidence="3">Cobalamin synthase</fullName>
    </submittedName>
</protein>
<evidence type="ECO:0000256" key="1">
    <source>
        <dbReference type="SAM" id="MobiDB-lite"/>
    </source>
</evidence>
<name>A0A852WNZ4_9MICO</name>
<evidence type="ECO:0000256" key="2">
    <source>
        <dbReference type="SAM" id="Phobius"/>
    </source>
</evidence>
<organism evidence="3 4">
    <name type="scientific">Pedococcus badiiscoriae</name>
    <dbReference type="NCBI Taxonomy" id="642776"/>
    <lineage>
        <taxon>Bacteria</taxon>
        <taxon>Bacillati</taxon>
        <taxon>Actinomycetota</taxon>
        <taxon>Actinomycetes</taxon>
        <taxon>Micrococcales</taxon>
        <taxon>Intrasporangiaceae</taxon>
        <taxon>Pedococcus</taxon>
    </lineage>
</organism>
<keyword evidence="2" id="KW-1133">Transmembrane helix</keyword>
<keyword evidence="2" id="KW-0812">Transmembrane</keyword>
<sequence length="91" mass="9606">MSPPAGRRPGRRPGGVAAFAPIVVAICAIVLVRDGVGAVFPRLNPWALFVIALVVGWLAYAGVERWFARRNGGRPDDPAGPTTPADRSDDT</sequence>
<feature type="transmembrane region" description="Helical" evidence="2">
    <location>
        <begin position="43"/>
        <end position="63"/>
    </location>
</feature>
<reference evidence="3 4" key="1">
    <citation type="submission" date="2020-07" db="EMBL/GenBank/DDBJ databases">
        <title>Sequencing the genomes of 1000 actinobacteria strains.</title>
        <authorList>
            <person name="Klenk H.-P."/>
        </authorList>
    </citation>
    <scope>NUCLEOTIDE SEQUENCE [LARGE SCALE GENOMIC DNA]</scope>
    <source>
        <strain evidence="3 4">DSM 23987</strain>
    </source>
</reference>
<dbReference type="EMBL" id="JACCAB010000001">
    <property type="protein sequence ID" value="NYG07096.1"/>
    <property type="molecule type" value="Genomic_DNA"/>
</dbReference>
<evidence type="ECO:0000313" key="3">
    <source>
        <dbReference type="EMBL" id="NYG07096.1"/>
    </source>
</evidence>
<dbReference type="Proteomes" id="UP000573599">
    <property type="component" value="Unassembled WGS sequence"/>
</dbReference>
<keyword evidence="4" id="KW-1185">Reference proteome</keyword>